<keyword evidence="4" id="KW-1185">Reference proteome</keyword>
<dbReference type="AlphaFoldDB" id="R0G6S2"/>
<dbReference type="PANTHER" id="PTHR48449">
    <property type="entry name" value="DUF1985 DOMAIN-CONTAINING PROTEIN"/>
    <property type="match status" value="1"/>
</dbReference>
<proteinExistence type="predicted"/>
<reference evidence="4" key="1">
    <citation type="journal article" date="2013" name="Nat. Genet.">
        <title>The Capsella rubella genome and the genomic consequences of rapid mating system evolution.</title>
        <authorList>
            <person name="Slotte T."/>
            <person name="Hazzouri K.M."/>
            <person name="Agren J.A."/>
            <person name="Koenig D."/>
            <person name="Maumus F."/>
            <person name="Guo Y.L."/>
            <person name="Steige K."/>
            <person name="Platts A.E."/>
            <person name="Escobar J.S."/>
            <person name="Newman L.K."/>
            <person name="Wang W."/>
            <person name="Mandakova T."/>
            <person name="Vello E."/>
            <person name="Smith L.M."/>
            <person name="Henz S.R."/>
            <person name="Steffen J."/>
            <person name="Takuno S."/>
            <person name="Brandvain Y."/>
            <person name="Coop G."/>
            <person name="Andolfatto P."/>
            <person name="Hu T.T."/>
            <person name="Blanchette M."/>
            <person name="Clark R.M."/>
            <person name="Quesneville H."/>
            <person name="Nordborg M."/>
            <person name="Gaut B.S."/>
            <person name="Lysak M.A."/>
            <person name="Jenkins J."/>
            <person name="Grimwood J."/>
            <person name="Chapman J."/>
            <person name="Prochnik S."/>
            <person name="Shu S."/>
            <person name="Rokhsar D."/>
            <person name="Schmutz J."/>
            <person name="Weigel D."/>
            <person name="Wright S.I."/>
        </authorList>
    </citation>
    <scope>NUCLEOTIDE SEQUENCE [LARGE SCALE GENOMIC DNA]</scope>
    <source>
        <strain evidence="4">cv. Monte Gargano</strain>
    </source>
</reference>
<dbReference type="Pfam" id="PF09331">
    <property type="entry name" value="DUF1985"/>
    <property type="match status" value="1"/>
</dbReference>
<gene>
    <name evidence="3" type="ORF">CARUB_v10012789mg</name>
</gene>
<evidence type="ECO:0000256" key="1">
    <source>
        <dbReference type="SAM" id="MobiDB-lite"/>
    </source>
</evidence>
<accession>R0G6S2</accession>
<feature type="domain" description="DUF1985" evidence="2">
    <location>
        <begin position="108"/>
        <end position="233"/>
    </location>
</feature>
<dbReference type="InterPro" id="IPR015410">
    <property type="entry name" value="DUF1985"/>
</dbReference>
<evidence type="ECO:0000259" key="2">
    <source>
        <dbReference type="Pfam" id="PF09331"/>
    </source>
</evidence>
<feature type="region of interest" description="Disordered" evidence="1">
    <location>
        <begin position="1"/>
        <end position="35"/>
    </location>
</feature>
<evidence type="ECO:0000313" key="3">
    <source>
        <dbReference type="EMBL" id="EOA12199.1"/>
    </source>
</evidence>
<organism evidence="3 4">
    <name type="scientific">Capsella rubella</name>
    <dbReference type="NCBI Taxonomy" id="81985"/>
    <lineage>
        <taxon>Eukaryota</taxon>
        <taxon>Viridiplantae</taxon>
        <taxon>Streptophyta</taxon>
        <taxon>Embryophyta</taxon>
        <taxon>Tracheophyta</taxon>
        <taxon>Spermatophyta</taxon>
        <taxon>Magnoliopsida</taxon>
        <taxon>eudicotyledons</taxon>
        <taxon>Gunneridae</taxon>
        <taxon>Pentapetalae</taxon>
        <taxon>rosids</taxon>
        <taxon>malvids</taxon>
        <taxon>Brassicales</taxon>
        <taxon>Brassicaceae</taxon>
        <taxon>Camelineae</taxon>
        <taxon>Capsella</taxon>
    </lineage>
</organism>
<dbReference type="Proteomes" id="UP000029121">
    <property type="component" value="Unassembled WGS sequence"/>
</dbReference>
<evidence type="ECO:0000313" key="4">
    <source>
        <dbReference type="Proteomes" id="UP000029121"/>
    </source>
</evidence>
<dbReference type="PANTHER" id="PTHR48449:SF1">
    <property type="entry name" value="DUF1985 DOMAIN-CONTAINING PROTEIN"/>
    <property type="match status" value="1"/>
</dbReference>
<name>R0G6S2_9BRAS</name>
<dbReference type="EMBL" id="KB870831">
    <property type="protein sequence ID" value="EOA12199.1"/>
    <property type="molecule type" value="Genomic_DNA"/>
</dbReference>
<dbReference type="eggNOG" id="ENOG502S6E9">
    <property type="taxonomic scope" value="Eukaryota"/>
</dbReference>
<sequence>MPSNRRITKFFKPSSDAPSSSSQPPPCSPSPDVSADWDKFLPPRGFATDRYPDARLNVYSRPDILTVICDVLRGSKELDKILLSPLGSLFRLRISECPISGKLIHALLCRQLLSKKKYEMWTVFGGYPMRFSLFEFGAVTGLSCGEFPEDYDPESTYEDADECYELIGADRKSTLADLAKTFEDPLTTDPEKKLRLALLLIVDGVLIASSQTHRPTPRYVGMLHDIDSFLDFP</sequence>
<protein>
    <recommendedName>
        <fullName evidence="2">DUF1985 domain-containing protein</fullName>
    </recommendedName>
</protein>
<feature type="compositionally biased region" description="Low complexity" evidence="1">
    <location>
        <begin position="13"/>
        <end position="22"/>
    </location>
</feature>